<evidence type="ECO:0000313" key="2">
    <source>
        <dbReference type="Proteomes" id="UP001178461"/>
    </source>
</evidence>
<evidence type="ECO:0000313" key="1">
    <source>
        <dbReference type="EMBL" id="CAI5774799.1"/>
    </source>
</evidence>
<dbReference type="Proteomes" id="UP001178461">
    <property type="component" value="Chromosome 5"/>
</dbReference>
<keyword evidence="2" id="KW-1185">Reference proteome</keyword>
<dbReference type="AlphaFoldDB" id="A0AA35KC75"/>
<organism evidence="1 2">
    <name type="scientific">Podarcis lilfordi</name>
    <name type="common">Lilford's wall lizard</name>
    <dbReference type="NCBI Taxonomy" id="74358"/>
    <lineage>
        <taxon>Eukaryota</taxon>
        <taxon>Metazoa</taxon>
        <taxon>Chordata</taxon>
        <taxon>Craniata</taxon>
        <taxon>Vertebrata</taxon>
        <taxon>Euteleostomi</taxon>
        <taxon>Lepidosauria</taxon>
        <taxon>Squamata</taxon>
        <taxon>Bifurcata</taxon>
        <taxon>Unidentata</taxon>
        <taxon>Episquamata</taxon>
        <taxon>Laterata</taxon>
        <taxon>Lacertibaenia</taxon>
        <taxon>Lacertidae</taxon>
        <taxon>Podarcis</taxon>
    </lineage>
</organism>
<proteinExistence type="predicted"/>
<accession>A0AA35KC75</accession>
<name>A0AA35KC75_9SAUR</name>
<dbReference type="EMBL" id="OX395130">
    <property type="protein sequence ID" value="CAI5774799.1"/>
    <property type="molecule type" value="Genomic_DNA"/>
</dbReference>
<gene>
    <name evidence="1" type="ORF">PODLI_1B015264</name>
</gene>
<sequence>MKGRLFPLTEHANASSAGSFWHGPARHTSDCQKSGAFATLIAGSPPTGGAEEPHGGGVPLMRFVKTWRALRFEMHRLSGRMCERKKGVGGGSPRTVEGSLFQSQTAGRVAAKAKQLIGLLQSTSPYGGGSEQRRRM</sequence>
<reference evidence="1" key="1">
    <citation type="submission" date="2022-12" db="EMBL/GenBank/DDBJ databases">
        <authorList>
            <person name="Alioto T."/>
            <person name="Alioto T."/>
            <person name="Gomez Garrido J."/>
        </authorList>
    </citation>
    <scope>NUCLEOTIDE SEQUENCE</scope>
</reference>
<protein>
    <submittedName>
        <fullName evidence="1">Uncharacterized protein</fullName>
    </submittedName>
</protein>